<dbReference type="SUPFAM" id="SSF117281">
    <property type="entry name" value="Kelch motif"/>
    <property type="match status" value="1"/>
</dbReference>
<feature type="region of interest" description="Disordered" evidence="1">
    <location>
        <begin position="694"/>
        <end position="747"/>
    </location>
</feature>
<proteinExistence type="predicted"/>
<feature type="region of interest" description="Disordered" evidence="1">
    <location>
        <begin position="927"/>
        <end position="951"/>
    </location>
</feature>
<reference evidence="3 4" key="1">
    <citation type="journal article" date="2016" name="Genome Biol. Evol.">
        <title>Divergent and convergent evolution of fungal pathogenicity.</title>
        <authorList>
            <person name="Shang Y."/>
            <person name="Xiao G."/>
            <person name="Zheng P."/>
            <person name="Cen K."/>
            <person name="Zhan S."/>
            <person name="Wang C."/>
        </authorList>
    </citation>
    <scope>NUCLEOTIDE SEQUENCE [LARGE SCALE GENOMIC DNA]</scope>
    <source>
        <strain evidence="3 4">RCEF 2490</strain>
    </source>
</reference>
<feature type="region of interest" description="Disordered" evidence="1">
    <location>
        <begin position="604"/>
        <end position="679"/>
    </location>
</feature>
<dbReference type="Gene3D" id="2.120.10.80">
    <property type="entry name" value="Kelch-type beta propeller"/>
    <property type="match status" value="1"/>
</dbReference>
<dbReference type="InterPro" id="IPR015915">
    <property type="entry name" value="Kelch-typ_b-propeller"/>
</dbReference>
<feature type="region of interest" description="Disordered" evidence="1">
    <location>
        <begin position="799"/>
        <end position="900"/>
    </location>
</feature>
<protein>
    <submittedName>
        <fullName evidence="3">Galactose oxidase/kelch, beta-propeller</fullName>
    </submittedName>
</protein>
<evidence type="ECO:0000256" key="1">
    <source>
        <dbReference type="SAM" id="MobiDB-lite"/>
    </source>
</evidence>
<keyword evidence="4" id="KW-1185">Reference proteome</keyword>
<evidence type="ECO:0000313" key="3">
    <source>
        <dbReference type="EMBL" id="KZZ92583.1"/>
    </source>
</evidence>
<feature type="compositionally biased region" description="Pro residues" evidence="1">
    <location>
        <begin position="976"/>
        <end position="987"/>
    </location>
</feature>
<feature type="compositionally biased region" description="Low complexity" evidence="1">
    <location>
        <begin position="458"/>
        <end position="472"/>
    </location>
</feature>
<keyword evidence="2" id="KW-1133">Transmembrane helix</keyword>
<feature type="compositionally biased region" description="Basic and acidic residues" evidence="1">
    <location>
        <begin position="927"/>
        <end position="944"/>
    </location>
</feature>
<evidence type="ECO:0000256" key="2">
    <source>
        <dbReference type="SAM" id="Phobius"/>
    </source>
</evidence>
<organism evidence="3 4">
    <name type="scientific">Moelleriella libera RCEF 2490</name>
    <dbReference type="NCBI Taxonomy" id="1081109"/>
    <lineage>
        <taxon>Eukaryota</taxon>
        <taxon>Fungi</taxon>
        <taxon>Dikarya</taxon>
        <taxon>Ascomycota</taxon>
        <taxon>Pezizomycotina</taxon>
        <taxon>Sordariomycetes</taxon>
        <taxon>Hypocreomycetidae</taxon>
        <taxon>Hypocreales</taxon>
        <taxon>Clavicipitaceae</taxon>
        <taxon>Moelleriella</taxon>
    </lineage>
</organism>
<feature type="compositionally biased region" description="Polar residues" evidence="1">
    <location>
        <begin position="723"/>
        <end position="734"/>
    </location>
</feature>
<feature type="compositionally biased region" description="Basic and acidic residues" evidence="1">
    <location>
        <begin position="1008"/>
        <end position="1033"/>
    </location>
</feature>
<name>A0A162IF96_9HYPO</name>
<comment type="caution">
    <text evidence="3">The sequence shown here is derived from an EMBL/GenBank/DDBJ whole genome shotgun (WGS) entry which is preliminary data.</text>
</comment>
<feature type="compositionally biased region" description="Basic and acidic residues" evidence="1">
    <location>
        <begin position="858"/>
        <end position="879"/>
    </location>
</feature>
<feature type="compositionally biased region" description="Low complexity" evidence="1">
    <location>
        <begin position="630"/>
        <end position="659"/>
    </location>
</feature>
<feature type="compositionally biased region" description="Polar residues" evidence="1">
    <location>
        <begin position="701"/>
        <end position="713"/>
    </location>
</feature>
<keyword evidence="2" id="KW-0812">Transmembrane</keyword>
<dbReference type="OrthoDB" id="205993at2759"/>
<keyword evidence="2" id="KW-0472">Membrane</keyword>
<accession>A0A162IF96</accession>
<feature type="compositionally biased region" description="Basic and acidic residues" evidence="1">
    <location>
        <begin position="620"/>
        <end position="629"/>
    </location>
</feature>
<dbReference type="Proteomes" id="UP000078544">
    <property type="component" value="Unassembled WGS sequence"/>
</dbReference>
<feature type="region of interest" description="Disordered" evidence="1">
    <location>
        <begin position="453"/>
        <end position="472"/>
    </location>
</feature>
<sequence length="1077" mass="116734">MEWATNAGLAAAARRRGTGTKNTRRALVNGFMLGLTFLHSGLAGAHVFPYVPTQFLAPHTCFDQAACLGKDLVYIFAQTDDGSVQFSALNFSASVQADAQLITVTRDLPFLKDAPGTTAFGAARTSSGSVVVYAGACDGDVGSLWTYTGDDAADAPSGTWARVSTTTGGADHESIQGPAFLGGTLAFSSKLAPTMDLPRVYTYGGMCTTTNAGSSDWQSRANYTKDMKILAPRILGSDVTYSLSVAPSNSPRSPVAGFTLTMLPPSITNISGSISQQAGSVLLGGHTKQAFINMSTAAVWNLPEQSWSYLNIAGPDPTDGGLSERHDELSGRSIREIESRSGHTAVLTEDGTSIVVMGGWVGSPSNAAKPQLAILQLSPTYDSWKWSIPRAQPQGNSMYGHGAAILPGNVMVVYGGWDIPAGGGGSASKRQASTGASLMRFFNLTSMSWSNSYENPKAGSRNADAAASNDSSQSKRLGLGLGLGLGMAVLLVVLILFLLWRWRLQKRRQSREKEAQAVAQDADYFAHDRDEMVDHDDLFAWNGPSYNVYPDTRSGRAPVYEPLRGSRGFIDEGDIRYMIPRKPVMSRAMRGGYAPAEIRTNAFISPPGRIHPILEDDEEDSHRPAHRTTEPTTPTSEITTDPFVTPTAVTVPPVIFPPVNRFSSSPSPEGHNRHDPDVQDWVCDVDAADSLLDRYNHSRQGRVSPTRKNSTRSAALRDDESRSGSNLSESNRSAGDSIRRSRSNRRSATAGSFFGSMFVGSVDHPKSSSCSSSSYNTARSGFAALQAEGPALLGRATPTNVVNEDEQETEAPSSPSKDKPRRGWLGSLRRVFKDTDGAMPVPATESTFPEGGTNLHSNDFEPRPGVRGELLRRKQGRQDWEDDATQQDTREGQPALAENEWDIEKAVEQRLVQVMFTVPKERLRVVNGDERSDDEHIPEQKFEPENETVSRQAQLTEGHIRDLHEPHVAELIDPSSSPPPPSPPRTPSPGAQQQEQREKRGRLSGSSHVEDPDYLHVDMGDRRLSHCTDDSGRRSSGAVFLAQAISFERPRTRVLQMVDTIESRSQSNSPTGRRSEA</sequence>
<dbReference type="STRING" id="1081109.A0A162IF96"/>
<dbReference type="AlphaFoldDB" id="A0A162IF96"/>
<feature type="transmembrane region" description="Helical" evidence="2">
    <location>
        <begin position="477"/>
        <end position="500"/>
    </location>
</feature>
<dbReference type="EMBL" id="AZGY01000015">
    <property type="protein sequence ID" value="KZZ92583.1"/>
    <property type="molecule type" value="Genomic_DNA"/>
</dbReference>
<feature type="region of interest" description="Disordered" evidence="1">
    <location>
        <begin position="964"/>
        <end position="1036"/>
    </location>
</feature>
<gene>
    <name evidence="3" type="ORF">AAL_06209</name>
</gene>
<evidence type="ECO:0000313" key="4">
    <source>
        <dbReference type="Proteomes" id="UP000078544"/>
    </source>
</evidence>